<dbReference type="GO" id="GO:0005829">
    <property type="term" value="C:cytosol"/>
    <property type="evidence" value="ECO:0007669"/>
    <property type="project" value="TreeGrafter"/>
</dbReference>
<proteinExistence type="predicted"/>
<name>A0A7H0VHM9_9FLAO</name>
<keyword evidence="8" id="KW-0704">Schiff base</keyword>
<dbReference type="RefSeq" id="WP_210759753.1">
    <property type="nucleotide sequence ID" value="NZ_CP060139.1"/>
</dbReference>
<evidence type="ECO:0000313" key="10">
    <source>
        <dbReference type="EMBL" id="QNR25227.1"/>
    </source>
</evidence>
<evidence type="ECO:0000256" key="4">
    <source>
        <dbReference type="ARBA" id="ARBA00023066"/>
    </source>
</evidence>
<dbReference type="PANTHER" id="PTHR33866">
    <property type="entry name" value="S-ADENOSYLMETHIONINE DECARBOXYLASE PROENZYME"/>
    <property type="match status" value="1"/>
</dbReference>
<evidence type="ECO:0000256" key="7">
    <source>
        <dbReference type="ARBA" id="ARBA00023239"/>
    </source>
</evidence>
<evidence type="ECO:0000256" key="1">
    <source>
        <dbReference type="ARBA" id="ARBA00001928"/>
    </source>
</evidence>
<keyword evidence="9" id="KW-0670">Pyruvate</keyword>
<dbReference type="GO" id="GO:0008295">
    <property type="term" value="P:spermidine biosynthetic process"/>
    <property type="evidence" value="ECO:0007669"/>
    <property type="project" value="UniProtKB-KW"/>
</dbReference>
<keyword evidence="3" id="KW-0068">Autocatalytic cleavage</keyword>
<evidence type="ECO:0000256" key="5">
    <source>
        <dbReference type="ARBA" id="ARBA00023115"/>
    </source>
</evidence>
<evidence type="ECO:0000313" key="11">
    <source>
        <dbReference type="Proteomes" id="UP000516305"/>
    </source>
</evidence>
<organism evidence="10 11">
    <name type="scientific">Croceimicrobium hydrocarbonivorans</name>
    <dbReference type="NCBI Taxonomy" id="2761580"/>
    <lineage>
        <taxon>Bacteria</taxon>
        <taxon>Pseudomonadati</taxon>
        <taxon>Bacteroidota</taxon>
        <taxon>Flavobacteriia</taxon>
        <taxon>Flavobacteriales</taxon>
        <taxon>Owenweeksiaceae</taxon>
        <taxon>Croceimicrobium</taxon>
    </lineage>
</organism>
<keyword evidence="5" id="KW-0620">Polyamine biosynthesis</keyword>
<dbReference type="Gene3D" id="3.60.90.10">
    <property type="entry name" value="S-adenosylmethionine decarboxylase"/>
    <property type="match status" value="1"/>
</dbReference>
<evidence type="ECO:0000256" key="3">
    <source>
        <dbReference type="ARBA" id="ARBA00022813"/>
    </source>
</evidence>
<dbReference type="InterPro" id="IPR016067">
    <property type="entry name" value="S-AdoMet_deCO2ase_core"/>
</dbReference>
<dbReference type="KEGG" id="chyd:H4K34_05135"/>
<dbReference type="Proteomes" id="UP000516305">
    <property type="component" value="Chromosome"/>
</dbReference>
<evidence type="ECO:0000256" key="2">
    <source>
        <dbReference type="ARBA" id="ARBA00022793"/>
    </source>
</evidence>
<dbReference type="InterPro" id="IPR003826">
    <property type="entry name" value="AdoMetDC_fam_prok"/>
</dbReference>
<keyword evidence="2" id="KW-0210">Decarboxylase</keyword>
<sequence length="106" mass="12621">MEETKIYNFRFWIKLKDEKEISPLLEKMLREAGYGIVGFVEHHFQPQGYTCTWLLSESHCALHTFPEEGRSYVELSGCSEEKSQHFIDATFKLWKDYIRLHDQSKC</sequence>
<dbReference type="GO" id="GO:0004014">
    <property type="term" value="F:adenosylmethionine decarboxylase activity"/>
    <property type="evidence" value="ECO:0007669"/>
    <property type="project" value="InterPro"/>
</dbReference>
<protein>
    <submittedName>
        <fullName evidence="10">S-adenosylmethionine decarboxylase</fullName>
    </submittedName>
</protein>
<accession>A0A7H0VHM9</accession>
<dbReference type="EMBL" id="CP060139">
    <property type="protein sequence ID" value="QNR25227.1"/>
    <property type="molecule type" value="Genomic_DNA"/>
</dbReference>
<reference evidence="10 11" key="1">
    <citation type="submission" date="2020-08" db="EMBL/GenBank/DDBJ databases">
        <title>Croceimicrobium hydrocarbonivorans gen. nov., sp. nov., a novel marine bacterium isolated from a bacterial consortium that degrades polyethylene terephthalate.</title>
        <authorList>
            <person name="Liu R."/>
        </authorList>
    </citation>
    <scope>NUCLEOTIDE SEQUENCE [LARGE SCALE GENOMIC DNA]</scope>
    <source>
        <strain evidence="10 11">A20-9</strain>
    </source>
</reference>
<evidence type="ECO:0000256" key="6">
    <source>
        <dbReference type="ARBA" id="ARBA00023145"/>
    </source>
</evidence>
<keyword evidence="11" id="KW-1185">Reference proteome</keyword>
<dbReference type="Pfam" id="PF02675">
    <property type="entry name" value="AdoMet_dc"/>
    <property type="match status" value="1"/>
</dbReference>
<gene>
    <name evidence="10" type="ORF">H4K34_05135</name>
</gene>
<evidence type="ECO:0000256" key="8">
    <source>
        <dbReference type="ARBA" id="ARBA00023270"/>
    </source>
</evidence>
<evidence type="ECO:0000256" key="9">
    <source>
        <dbReference type="ARBA" id="ARBA00023317"/>
    </source>
</evidence>
<keyword evidence="7" id="KW-0456">Lyase</keyword>
<dbReference type="AlphaFoldDB" id="A0A7H0VHM9"/>
<comment type="cofactor">
    <cofactor evidence="1">
        <name>pyruvate</name>
        <dbReference type="ChEBI" id="CHEBI:15361"/>
    </cofactor>
</comment>
<dbReference type="SUPFAM" id="SSF56276">
    <property type="entry name" value="S-adenosylmethionine decarboxylase"/>
    <property type="match status" value="1"/>
</dbReference>
<keyword evidence="6" id="KW-0865">Zymogen</keyword>
<dbReference type="PANTHER" id="PTHR33866:SF2">
    <property type="entry name" value="S-ADENOSYLMETHIONINE DECARBOXYLASE PROENZYME"/>
    <property type="match status" value="1"/>
</dbReference>
<keyword evidence="4" id="KW-0745">Spermidine biosynthesis</keyword>